<sequence length="92" mass="9559">MSSRRHLGYLLFLIWRKLMKISLLGAGFALAVALSGAAMAAESTDADAKSGAADSTVLTQTHDAKAAKKQKAQTTKGGRPLNSSQAAPKTSN</sequence>
<evidence type="ECO:0000313" key="3">
    <source>
        <dbReference type="EMBL" id="CAI2798276.1"/>
    </source>
</evidence>
<dbReference type="EMBL" id="OV986001">
    <property type="protein sequence ID" value="CAI2798276.1"/>
    <property type="molecule type" value="Genomic_DNA"/>
</dbReference>
<evidence type="ECO:0000256" key="2">
    <source>
        <dbReference type="SAM" id="SignalP"/>
    </source>
</evidence>
<feature type="region of interest" description="Disordered" evidence="1">
    <location>
        <begin position="60"/>
        <end position="92"/>
    </location>
</feature>
<dbReference type="HOGENOM" id="CLU_183043_0_0_6"/>
<dbReference type="EMBL" id="AM181176">
    <property type="protein sequence ID" value="CAY50527.1"/>
    <property type="molecule type" value="Genomic_DNA"/>
</dbReference>
<proteinExistence type="predicted"/>
<evidence type="ECO:0000313" key="4">
    <source>
        <dbReference type="EMBL" id="CAY50527.1"/>
    </source>
</evidence>
<feature type="chain" id="PRO_5041116244" evidence="2">
    <location>
        <begin position="41"/>
        <end position="92"/>
    </location>
</feature>
<evidence type="ECO:0000256" key="1">
    <source>
        <dbReference type="SAM" id="MobiDB-lite"/>
    </source>
</evidence>
<dbReference type="eggNOG" id="ENOG5032D7V">
    <property type="taxonomic scope" value="Bacteria"/>
</dbReference>
<organism evidence="4">
    <name type="scientific">Pseudomonas fluorescens (strain SBW25)</name>
    <dbReference type="NCBI Taxonomy" id="216595"/>
    <lineage>
        <taxon>Bacteria</taxon>
        <taxon>Pseudomonadati</taxon>
        <taxon>Pseudomonadota</taxon>
        <taxon>Gammaproteobacteria</taxon>
        <taxon>Pseudomonadales</taxon>
        <taxon>Pseudomonadaceae</taxon>
        <taxon>Pseudomonas</taxon>
    </lineage>
</organism>
<keyword evidence="2" id="KW-0732">Signal</keyword>
<protein>
    <submittedName>
        <fullName evidence="3 4">Exported protein</fullName>
    </submittedName>
</protein>
<name>C3JZE9_PSEFS</name>
<accession>C3JZE9</accession>
<reference evidence="4" key="1">
    <citation type="journal article" date="2009" name="Genome Biol.">
        <title>Genomic and genetic analyses of diversity and plant interactions of Pseudomonas fluorescens.</title>
        <authorList>
            <person name="Silby M.W."/>
            <person name="Cerdeno-Tarraga A.M."/>
            <person name="Vernikos G.S."/>
            <person name="Giddens S.R."/>
            <person name="Jackson R.W."/>
            <person name="Preston G.M."/>
            <person name="Zhang X.X."/>
            <person name="Moon C.D."/>
            <person name="Gehrig S.M."/>
            <person name="Godfrey S.A."/>
            <person name="Knight C.G."/>
            <person name="Malone J.G."/>
            <person name="Robinson Z."/>
            <person name="Spiers A.J."/>
            <person name="Harris S."/>
            <person name="Challis G.L."/>
            <person name="Yaxley A.M."/>
            <person name="Harris D."/>
            <person name="Seeger K."/>
            <person name="Murphy L."/>
            <person name="Rutter S."/>
            <person name="Squares R."/>
            <person name="Quail M.A."/>
            <person name="Saunders E."/>
            <person name="Mavromatis K."/>
            <person name="Brettin T.S."/>
            <person name="Bentley S.D."/>
            <person name="Hothersall J."/>
            <person name="Stephens E."/>
            <person name="Thomas C.M."/>
            <person name="Parkhill J."/>
            <person name="Levy S.B."/>
            <person name="Rainey P.B."/>
            <person name="Thomson N.R."/>
        </authorList>
    </citation>
    <scope>NUCLEOTIDE SEQUENCE [LARGE SCALE GENOMIC DNA]</scope>
    <source>
        <strain evidence="4">SBW25</strain>
    </source>
</reference>
<dbReference type="AlphaFoldDB" id="C3JZE9"/>
<dbReference type="Proteomes" id="UP001152918">
    <property type="component" value="Chromosome"/>
</dbReference>
<gene>
    <name evidence="4" type="ordered locus">PFLU_4081</name>
</gene>
<feature type="signal peptide" evidence="2">
    <location>
        <begin position="1"/>
        <end position="40"/>
    </location>
</feature>
<reference evidence="3" key="2">
    <citation type="submission" date="2023-10" db="EMBL/GenBank/DDBJ databases">
        <authorList>
            <person name="Fortmann-Grote C."/>
        </authorList>
    </citation>
    <scope>NUCLEOTIDE SEQUENCE</scope>
    <source>
        <strain evidence="3">SBW25</strain>
    </source>
</reference>
<feature type="compositionally biased region" description="Polar residues" evidence="1">
    <location>
        <begin position="81"/>
        <end position="92"/>
    </location>
</feature>
<dbReference type="KEGG" id="pfs:PFLU_4081"/>